<proteinExistence type="predicted"/>
<dbReference type="PANTHER" id="PTHR24251:SF24">
    <property type="entry name" value="PROCOLLAGEN C-ENDOPEPTIDASE ENHANCER 1"/>
    <property type="match status" value="1"/>
</dbReference>
<dbReference type="SMART" id="SM00643">
    <property type="entry name" value="C345C"/>
    <property type="match status" value="1"/>
</dbReference>
<dbReference type="Gene3D" id="2.40.50.120">
    <property type="match status" value="1"/>
</dbReference>
<dbReference type="Proteomes" id="UP000002279">
    <property type="component" value="Chromosome X5"/>
</dbReference>
<comment type="subcellular location">
    <subcellularLocation>
        <location evidence="1">Secreted</location>
    </subcellularLocation>
</comment>
<evidence type="ECO:0000256" key="4">
    <source>
        <dbReference type="ARBA" id="ARBA00023157"/>
    </source>
</evidence>
<reference evidence="9" key="2">
    <citation type="submission" date="2025-08" db="UniProtKB">
        <authorList>
            <consortium name="Ensembl"/>
        </authorList>
    </citation>
    <scope>IDENTIFICATION</scope>
    <source>
        <strain evidence="9">Glennie</strain>
    </source>
</reference>
<dbReference type="InterPro" id="IPR001134">
    <property type="entry name" value="Netrin_domain"/>
</dbReference>
<feature type="region of interest" description="Disordered" evidence="6">
    <location>
        <begin position="310"/>
        <end position="329"/>
    </location>
</feature>
<dbReference type="InParanoid" id="A0A6I8NPH6"/>
<dbReference type="InterPro" id="IPR018933">
    <property type="entry name" value="Netrin_module_non-TIMP"/>
</dbReference>
<organism evidence="9 10">
    <name type="scientific">Ornithorhynchus anatinus</name>
    <name type="common">Duckbill platypus</name>
    <dbReference type="NCBI Taxonomy" id="9258"/>
    <lineage>
        <taxon>Eukaryota</taxon>
        <taxon>Metazoa</taxon>
        <taxon>Chordata</taxon>
        <taxon>Craniata</taxon>
        <taxon>Vertebrata</taxon>
        <taxon>Euteleostomi</taxon>
        <taxon>Mammalia</taxon>
        <taxon>Monotremata</taxon>
        <taxon>Ornithorhynchidae</taxon>
        <taxon>Ornithorhynchus</taxon>
    </lineage>
</organism>
<sequence>PHPNWPESDYPPGVSCSWLIRAPQDQVISLTFGKFDLEPDNYCRYDYVAVFNGAQSDDARRLGKFCGDTAPGSISSADNELLVQFVSDLSVTADGFTASYTTRPRGSGEGAGGSKTPTRQDLPTPPDPPKVKPKVKLPPKPKVPPGEKPKAGPAQIPGERHGAGKEGRGKEGKGRLHHVVGGISSLHTDSPGASSPCPKQCRRTGTLQGNFCASDFVVTGTVQAVTRGAGQGFSVSVGINGAYKNLGLTLPPDPTGTVLTITVPCRNCPPLKKGASYLLMGRVDEAGGRHSCLRTALVWCRSDPLNTRSSPTWAQRECPPTGSLFEPRA</sequence>
<reference evidence="9 10" key="1">
    <citation type="journal article" date="2008" name="Nature">
        <title>Genome analysis of the platypus reveals unique signatures of evolution.</title>
        <authorList>
            <person name="Warren W.C."/>
            <person name="Hillier L.W."/>
            <person name="Marshall Graves J.A."/>
            <person name="Birney E."/>
            <person name="Ponting C.P."/>
            <person name="Grutzner F."/>
            <person name="Belov K."/>
            <person name="Miller W."/>
            <person name="Clarke L."/>
            <person name="Chinwalla A.T."/>
            <person name="Yang S.P."/>
            <person name="Heger A."/>
            <person name="Locke D.P."/>
            <person name="Miethke P."/>
            <person name="Waters P.D."/>
            <person name="Veyrunes F."/>
            <person name="Fulton L."/>
            <person name="Fulton B."/>
            <person name="Graves T."/>
            <person name="Wallis J."/>
            <person name="Puente X.S."/>
            <person name="Lopez-Otin C."/>
            <person name="Ordonez G.R."/>
            <person name="Eichler E.E."/>
            <person name="Chen L."/>
            <person name="Cheng Z."/>
            <person name="Deakin J.E."/>
            <person name="Alsop A."/>
            <person name="Thompson K."/>
            <person name="Kirby P."/>
            <person name="Papenfuss A.T."/>
            <person name="Wakefield M.J."/>
            <person name="Olender T."/>
            <person name="Lancet D."/>
            <person name="Huttley G.A."/>
            <person name="Smit A.F."/>
            <person name="Pask A."/>
            <person name="Temple-Smith P."/>
            <person name="Batzer M.A."/>
            <person name="Walker J.A."/>
            <person name="Konkel M.K."/>
            <person name="Harris R.S."/>
            <person name="Whittington C.M."/>
            <person name="Wong E.S."/>
            <person name="Gemmell N.J."/>
            <person name="Buschiazzo E."/>
            <person name="Vargas Jentzsch I.M."/>
            <person name="Merkel A."/>
            <person name="Schmitz J."/>
            <person name="Zemann A."/>
            <person name="Churakov G."/>
            <person name="Kriegs J.O."/>
            <person name="Brosius J."/>
            <person name="Murchison E.P."/>
            <person name="Sachidanandam R."/>
            <person name="Smith C."/>
            <person name="Hannon G.J."/>
            <person name="Tsend-Ayush E."/>
            <person name="McMillan D."/>
            <person name="Attenborough R."/>
            <person name="Rens W."/>
            <person name="Ferguson-Smith M."/>
            <person name="Lefevre C.M."/>
            <person name="Sharp J.A."/>
            <person name="Nicholas K.R."/>
            <person name="Ray D.A."/>
            <person name="Kube M."/>
            <person name="Reinhardt R."/>
            <person name="Pringle T.H."/>
            <person name="Taylor J."/>
            <person name="Jones R.C."/>
            <person name="Nixon B."/>
            <person name="Dacheux J.L."/>
            <person name="Niwa H."/>
            <person name="Sekita Y."/>
            <person name="Huang X."/>
            <person name="Stark A."/>
            <person name="Kheradpour P."/>
            <person name="Kellis M."/>
            <person name="Flicek P."/>
            <person name="Chen Y."/>
            <person name="Webber C."/>
            <person name="Hardison R."/>
            <person name="Nelson J."/>
            <person name="Hallsworth-Pepin K."/>
            <person name="Delehaunty K."/>
            <person name="Markovic C."/>
            <person name="Minx P."/>
            <person name="Feng Y."/>
            <person name="Kremitzki C."/>
            <person name="Mitreva M."/>
            <person name="Glasscock J."/>
            <person name="Wylie T."/>
            <person name="Wohldmann P."/>
            <person name="Thiru P."/>
            <person name="Nhan M.N."/>
            <person name="Pohl C.S."/>
            <person name="Smith S.M."/>
            <person name="Hou S."/>
            <person name="Nefedov M."/>
            <person name="de Jong P.J."/>
            <person name="Renfree M.B."/>
            <person name="Mardis E.R."/>
            <person name="Wilson R.K."/>
        </authorList>
    </citation>
    <scope>NUCLEOTIDE SEQUENCE [LARGE SCALE GENOMIC DNA]</scope>
    <source>
        <strain evidence="9 10">Glennie</strain>
    </source>
</reference>
<evidence type="ECO:0000259" key="8">
    <source>
        <dbReference type="PROSITE" id="PS50189"/>
    </source>
</evidence>
<evidence type="ECO:0000256" key="3">
    <source>
        <dbReference type="ARBA" id="ARBA00022737"/>
    </source>
</evidence>
<keyword evidence="2" id="KW-0964">Secreted</keyword>
<dbReference type="PROSITE" id="PS01180">
    <property type="entry name" value="CUB"/>
    <property type="match status" value="1"/>
</dbReference>
<evidence type="ECO:0000313" key="10">
    <source>
        <dbReference type="Proteomes" id="UP000002279"/>
    </source>
</evidence>
<keyword evidence="3" id="KW-0677">Repeat</keyword>
<dbReference type="PROSITE" id="PS50189">
    <property type="entry name" value="NTR"/>
    <property type="match status" value="1"/>
</dbReference>
<evidence type="ECO:0000256" key="1">
    <source>
        <dbReference type="ARBA" id="ARBA00004613"/>
    </source>
</evidence>
<dbReference type="Pfam" id="PF01759">
    <property type="entry name" value="NTR"/>
    <property type="match status" value="1"/>
</dbReference>
<dbReference type="SMART" id="SM00042">
    <property type="entry name" value="CUB"/>
    <property type="match status" value="1"/>
</dbReference>
<evidence type="ECO:0000256" key="2">
    <source>
        <dbReference type="ARBA" id="ARBA00022525"/>
    </source>
</evidence>
<dbReference type="PANTHER" id="PTHR24251">
    <property type="entry name" value="OVOCHYMASE-RELATED"/>
    <property type="match status" value="1"/>
</dbReference>
<name>A0A6I8NPH6_ORNAN</name>
<evidence type="ECO:0000313" key="9">
    <source>
        <dbReference type="Ensembl" id="ENSOANP00000043015.1"/>
    </source>
</evidence>
<dbReference type="FunFam" id="2.60.120.290:FF:000005">
    <property type="entry name" value="Procollagen C-endopeptidase enhancer 1"/>
    <property type="match status" value="1"/>
</dbReference>
<feature type="domain" description="NTR" evidence="8">
    <location>
        <begin position="197"/>
        <end position="318"/>
    </location>
</feature>
<dbReference type="InterPro" id="IPR035914">
    <property type="entry name" value="Sperma_CUB_dom_sf"/>
</dbReference>
<keyword evidence="10" id="KW-1185">Reference proteome</keyword>
<comment type="caution">
    <text evidence="5">Lacks conserved residue(s) required for the propagation of feature annotation.</text>
</comment>
<dbReference type="InterPro" id="IPR008993">
    <property type="entry name" value="TIMP-like_OB-fold"/>
</dbReference>
<feature type="compositionally biased region" description="Basic and acidic residues" evidence="6">
    <location>
        <begin position="158"/>
        <end position="174"/>
    </location>
</feature>
<dbReference type="Pfam" id="PF00431">
    <property type="entry name" value="CUB"/>
    <property type="match status" value="1"/>
</dbReference>
<dbReference type="GeneTree" id="ENSGT00940000159264"/>
<dbReference type="InterPro" id="IPR000859">
    <property type="entry name" value="CUB_dom"/>
</dbReference>
<evidence type="ECO:0000256" key="6">
    <source>
        <dbReference type="SAM" id="MobiDB-lite"/>
    </source>
</evidence>
<dbReference type="CDD" id="cd00041">
    <property type="entry name" value="CUB"/>
    <property type="match status" value="1"/>
</dbReference>
<dbReference type="AlphaFoldDB" id="A0A6I8NPH6"/>
<evidence type="ECO:0008006" key="11">
    <source>
        <dbReference type="Google" id="ProtNLM"/>
    </source>
</evidence>
<protein>
    <recommendedName>
        <fullName evidence="11">Procollagen C-endopeptidase enhancer</fullName>
    </recommendedName>
</protein>
<dbReference type="Bgee" id="ENSOANG00000042966">
    <property type="expression patterns" value="Expressed in endometrium and 7 other cell types or tissues"/>
</dbReference>
<evidence type="ECO:0000259" key="7">
    <source>
        <dbReference type="PROSITE" id="PS01180"/>
    </source>
</evidence>
<dbReference type="Ensembl" id="ENSOANT00000049688.1">
    <property type="protein sequence ID" value="ENSOANP00000043015.1"/>
    <property type="gene ID" value="ENSOANG00000042966.1"/>
</dbReference>
<keyword evidence="4" id="KW-1015">Disulfide bond</keyword>
<dbReference type="SUPFAM" id="SSF49854">
    <property type="entry name" value="Spermadhesin, CUB domain"/>
    <property type="match status" value="1"/>
</dbReference>
<feature type="domain" description="CUB" evidence="7">
    <location>
        <begin position="1"/>
        <end position="103"/>
    </location>
</feature>
<dbReference type="Gene3D" id="2.60.120.290">
    <property type="entry name" value="Spermadhesin, CUB domain"/>
    <property type="match status" value="1"/>
</dbReference>
<feature type="region of interest" description="Disordered" evidence="6">
    <location>
        <begin position="98"/>
        <end position="174"/>
    </location>
</feature>
<dbReference type="SUPFAM" id="SSF50242">
    <property type="entry name" value="TIMP-like"/>
    <property type="match status" value="1"/>
</dbReference>
<evidence type="ECO:0000256" key="5">
    <source>
        <dbReference type="PROSITE-ProRule" id="PRU00059"/>
    </source>
</evidence>
<dbReference type="GO" id="GO:0005576">
    <property type="term" value="C:extracellular region"/>
    <property type="evidence" value="ECO:0007669"/>
    <property type="project" value="UniProtKB-SubCell"/>
</dbReference>
<reference evidence="9" key="3">
    <citation type="submission" date="2025-09" db="UniProtKB">
        <authorList>
            <consortium name="Ensembl"/>
        </authorList>
    </citation>
    <scope>IDENTIFICATION</scope>
    <source>
        <strain evidence="9">Glennie</strain>
    </source>
</reference>
<accession>A0A6I8NPH6</accession>